<evidence type="ECO:0000313" key="2">
    <source>
        <dbReference type="EMBL" id="PNH02236.1"/>
    </source>
</evidence>
<gene>
    <name evidence="2" type="ORF">TSOC_011807</name>
</gene>
<dbReference type="EMBL" id="PGGS01000695">
    <property type="protein sequence ID" value="PNH02236.1"/>
    <property type="molecule type" value="Genomic_DNA"/>
</dbReference>
<feature type="region of interest" description="Disordered" evidence="1">
    <location>
        <begin position="1"/>
        <end position="37"/>
    </location>
</feature>
<evidence type="ECO:0000256" key="1">
    <source>
        <dbReference type="SAM" id="MobiDB-lite"/>
    </source>
</evidence>
<comment type="caution">
    <text evidence="2">The sequence shown here is derived from an EMBL/GenBank/DDBJ whole genome shotgun (WGS) entry which is preliminary data.</text>
</comment>
<dbReference type="AlphaFoldDB" id="A0A2J7ZPQ1"/>
<sequence length="99" mass="10388">MPSKAEQTFRTGTAGSKKTAMQSLQTPPSRQVPPPRYLSCLSASPCPWKKMNERMKSAMKMVTSEMTTAEVVDSPTPLAPPLVLAAEAAAAEGTAPAPG</sequence>
<dbReference type="Proteomes" id="UP000236333">
    <property type="component" value="Unassembled WGS sequence"/>
</dbReference>
<feature type="compositionally biased region" description="Polar residues" evidence="1">
    <location>
        <begin position="1"/>
        <end position="29"/>
    </location>
</feature>
<reference evidence="2 3" key="1">
    <citation type="journal article" date="2017" name="Mol. Biol. Evol.">
        <title>The 4-celled Tetrabaena socialis nuclear genome reveals the essential components for genetic control of cell number at the origin of multicellularity in the volvocine lineage.</title>
        <authorList>
            <person name="Featherston J."/>
            <person name="Arakaki Y."/>
            <person name="Hanschen E.R."/>
            <person name="Ferris P.J."/>
            <person name="Michod R.E."/>
            <person name="Olson B.J.S.C."/>
            <person name="Nozaki H."/>
            <person name="Durand P.M."/>
        </authorList>
    </citation>
    <scope>NUCLEOTIDE SEQUENCE [LARGE SCALE GENOMIC DNA]</scope>
    <source>
        <strain evidence="2 3">NIES-571</strain>
    </source>
</reference>
<protein>
    <submittedName>
        <fullName evidence="2">Uncharacterized protein</fullName>
    </submittedName>
</protein>
<evidence type="ECO:0000313" key="3">
    <source>
        <dbReference type="Proteomes" id="UP000236333"/>
    </source>
</evidence>
<accession>A0A2J7ZPQ1</accession>
<name>A0A2J7ZPQ1_9CHLO</name>
<proteinExistence type="predicted"/>
<keyword evidence="3" id="KW-1185">Reference proteome</keyword>
<organism evidence="2 3">
    <name type="scientific">Tetrabaena socialis</name>
    <dbReference type="NCBI Taxonomy" id="47790"/>
    <lineage>
        <taxon>Eukaryota</taxon>
        <taxon>Viridiplantae</taxon>
        <taxon>Chlorophyta</taxon>
        <taxon>core chlorophytes</taxon>
        <taxon>Chlorophyceae</taxon>
        <taxon>CS clade</taxon>
        <taxon>Chlamydomonadales</taxon>
        <taxon>Tetrabaenaceae</taxon>
        <taxon>Tetrabaena</taxon>
    </lineage>
</organism>